<evidence type="ECO:0000313" key="2">
    <source>
        <dbReference type="EMBL" id="ELW67195.1"/>
    </source>
</evidence>
<feature type="region of interest" description="Disordered" evidence="1">
    <location>
        <begin position="40"/>
        <end position="125"/>
    </location>
</feature>
<reference evidence="4" key="2">
    <citation type="journal article" date="2013" name="Nat. Commun.">
        <title>Genome of the Chinese tree shrew.</title>
        <authorList>
            <person name="Fan Y."/>
            <person name="Huang Z.Y."/>
            <person name="Cao C.C."/>
            <person name="Chen C.S."/>
            <person name="Chen Y.X."/>
            <person name="Fan D.D."/>
            <person name="He J."/>
            <person name="Hou H.L."/>
            <person name="Hu L."/>
            <person name="Hu X.T."/>
            <person name="Jiang X.T."/>
            <person name="Lai R."/>
            <person name="Lang Y.S."/>
            <person name="Liang B."/>
            <person name="Liao S.G."/>
            <person name="Mu D."/>
            <person name="Ma Y.Y."/>
            <person name="Niu Y.Y."/>
            <person name="Sun X.Q."/>
            <person name="Xia J.Q."/>
            <person name="Xiao J."/>
            <person name="Xiong Z.Q."/>
            <person name="Xu L."/>
            <person name="Yang L."/>
            <person name="Zhang Y."/>
            <person name="Zhao W."/>
            <person name="Zhao X.D."/>
            <person name="Zheng Y.T."/>
            <person name="Zhou J.M."/>
            <person name="Zhu Y.B."/>
            <person name="Zhang G.J."/>
            <person name="Wang J."/>
            <person name="Yao Y.G."/>
        </authorList>
    </citation>
    <scope>NUCLEOTIDE SEQUENCE [LARGE SCALE GENOMIC DNA]</scope>
</reference>
<keyword evidence="4" id="KW-1185">Reference proteome</keyword>
<evidence type="ECO:0000313" key="4">
    <source>
        <dbReference type="Proteomes" id="UP000011518"/>
    </source>
</evidence>
<name>L9KW86_TUPCH</name>
<dbReference type="InParanoid" id="L9KW86"/>
<protein>
    <submittedName>
        <fullName evidence="2">LINE-1 type transposase domain-containing protein 1</fullName>
    </submittedName>
</protein>
<sequence>MGKTLMDSKHETGGIASDSLSFLSIKEVKVAKSGEVQNLEVQKKESSAWKEDETPKLVEDASEVEVMEEVFSGLEEEEEEGEETSEEEEKDTSGPEVKDSTSQGNSGVDTKHDVEELTSNAQTVL</sequence>
<dbReference type="EMBL" id="KB320621">
    <property type="protein sequence ID" value="ELW67195.1"/>
    <property type="molecule type" value="Genomic_DNA"/>
</dbReference>
<accession>L9KW86</accession>
<feature type="compositionally biased region" description="Basic and acidic residues" evidence="1">
    <location>
        <begin position="41"/>
        <end position="59"/>
    </location>
</feature>
<reference evidence="2" key="3">
    <citation type="journal article" date="2013" name="Nat. Commun.">
        <title>Genome of the Chinese tree shrew, a rising model animal genetically related to primates.</title>
        <authorList>
            <person name="Zhang G."/>
            <person name="Fan Y."/>
            <person name="Yao Y."/>
            <person name="Huang Z."/>
        </authorList>
    </citation>
    <scope>NUCLEOTIDE SEQUENCE</scope>
</reference>
<feature type="compositionally biased region" description="Acidic residues" evidence="1">
    <location>
        <begin position="60"/>
        <end position="90"/>
    </location>
</feature>
<organism evidence="2 4">
    <name type="scientific">Tupaia chinensis</name>
    <name type="common">Chinese tree shrew</name>
    <name type="synonym">Tupaia belangeri chinensis</name>
    <dbReference type="NCBI Taxonomy" id="246437"/>
    <lineage>
        <taxon>Eukaryota</taxon>
        <taxon>Metazoa</taxon>
        <taxon>Chordata</taxon>
        <taxon>Craniata</taxon>
        <taxon>Vertebrata</taxon>
        <taxon>Euteleostomi</taxon>
        <taxon>Mammalia</taxon>
        <taxon>Eutheria</taxon>
        <taxon>Euarchontoglires</taxon>
        <taxon>Scandentia</taxon>
        <taxon>Tupaiidae</taxon>
        <taxon>Tupaia</taxon>
    </lineage>
</organism>
<feature type="region of interest" description="Disordered" evidence="1">
    <location>
        <begin position="1"/>
        <end position="20"/>
    </location>
</feature>
<evidence type="ECO:0000256" key="1">
    <source>
        <dbReference type="SAM" id="MobiDB-lite"/>
    </source>
</evidence>
<reference evidence="4" key="1">
    <citation type="submission" date="2012-07" db="EMBL/GenBank/DDBJ databases">
        <title>Genome of the Chinese tree shrew, a rising model animal genetically related to primates.</title>
        <authorList>
            <person name="Zhang G."/>
            <person name="Fan Y."/>
            <person name="Yao Y."/>
            <person name="Huang Z."/>
        </authorList>
    </citation>
    <scope>NUCLEOTIDE SEQUENCE [LARGE SCALE GENOMIC DNA]</scope>
</reference>
<dbReference type="Proteomes" id="UP000011518">
    <property type="component" value="Unassembled WGS sequence"/>
</dbReference>
<dbReference type="STRING" id="246437.L9KW86"/>
<dbReference type="AlphaFoldDB" id="L9KW86"/>
<feature type="compositionally biased region" description="Basic and acidic residues" evidence="1">
    <location>
        <begin position="1"/>
        <end position="12"/>
    </location>
</feature>
<gene>
    <name evidence="3" type="ORF">TREES_T100011848</name>
    <name evidence="2" type="ORF">TREES_T100011849</name>
</gene>
<proteinExistence type="predicted"/>
<dbReference type="EMBL" id="KB320621">
    <property type="protein sequence ID" value="ELW67196.1"/>
    <property type="molecule type" value="Genomic_DNA"/>
</dbReference>
<evidence type="ECO:0000313" key="3">
    <source>
        <dbReference type="EMBL" id="ELW67196.1"/>
    </source>
</evidence>